<evidence type="ECO:0000259" key="3">
    <source>
        <dbReference type="PROSITE" id="PS51186"/>
    </source>
</evidence>
<dbReference type="InterPro" id="IPR000182">
    <property type="entry name" value="GNAT_dom"/>
</dbReference>
<gene>
    <name evidence="4" type="ORF">L2716_01595</name>
</gene>
<reference evidence="4 5" key="1">
    <citation type="submission" date="2022-01" db="EMBL/GenBank/DDBJ databases">
        <title>Alkalihalobacillus sp. EGI L200015, a novel bacterium isolated from a salt lake sediment.</title>
        <authorList>
            <person name="Gao L."/>
            <person name="Fang B.-Z."/>
            <person name="Li W.-J."/>
        </authorList>
    </citation>
    <scope>NUCLEOTIDE SEQUENCE [LARGE SCALE GENOMIC DNA]</scope>
    <source>
        <strain evidence="4 5">KCTC 12718</strain>
    </source>
</reference>
<evidence type="ECO:0000313" key="5">
    <source>
        <dbReference type="Proteomes" id="UP001649381"/>
    </source>
</evidence>
<dbReference type="SUPFAM" id="SSF55729">
    <property type="entry name" value="Acyl-CoA N-acyltransferases (Nat)"/>
    <property type="match status" value="1"/>
</dbReference>
<dbReference type="InterPro" id="IPR016181">
    <property type="entry name" value="Acyl_CoA_acyltransferase"/>
</dbReference>
<dbReference type="CDD" id="cd04301">
    <property type="entry name" value="NAT_SF"/>
    <property type="match status" value="1"/>
</dbReference>
<protein>
    <submittedName>
        <fullName evidence="4">GNAT family N-acetyltransferase</fullName>
    </submittedName>
</protein>
<name>A0ABS9GUP6_9BACL</name>
<dbReference type="RefSeq" id="WP_236331050.1">
    <property type="nucleotide sequence ID" value="NZ_JAKIJS010000001.1"/>
</dbReference>
<dbReference type="Gene3D" id="3.40.630.30">
    <property type="match status" value="1"/>
</dbReference>
<dbReference type="Proteomes" id="UP001649381">
    <property type="component" value="Unassembled WGS sequence"/>
</dbReference>
<organism evidence="4 5">
    <name type="scientific">Pseudalkalibacillus berkeleyi</name>
    <dbReference type="NCBI Taxonomy" id="1069813"/>
    <lineage>
        <taxon>Bacteria</taxon>
        <taxon>Bacillati</taxon>
        <taxon>Bacillota</taxon>
        <taxon>Bacilli</taxon>
        <taxon>Bacillales</taxon>
        <taxon>Fictibacillaceae</taxon>
        <taxon>Pseudalkalibacillus</taxon>
    </lineage>
</organism>
<keyword evidence="1" id="KW-0808">Transferase</keyword>
<comment type="caution">
    <text evidence="4">The sequence shown here is derived from an EMBL/GenBank/DDBJ whole genome shotgun (WGS) entry which is preliminary data.</text>
</comment>
<proteinExistence type="predicted"/>
<dbReference type="Pfam" id="PF00583">
    <property type="entry name" value="Acetyltransf_1"/>
    <property type="match status" value="1"/>
</dbReference>
<dbReference type="PANTHER" id="PTHR10545:SF29">
    <property type="entry name" value="GH14572P-RELATED"/>
    <property type="match status" value="1"/>
</dbReference>
<feature type="domain" description="N-acetyltransferase" evidence="3">
    <location>
        <begin position="3"/>
        <end position="158"/>
    </location>
</feature>
<dbReference type="PROSITE" id="PS51186">
    <property type="entry name" value="GNAT"/>
    <property type="match status" value="1"/>
</dbReference>
<evidence type="ECO:0000256" key="2">
    <source>
        <dbReference type="ARBA" id="ARBA00023315"/>
    </source>
</evidence>
<dbReference type="EMBL" id="JAKIJS010000001">
    <property type="protein sequence ID" value="MCF6136404.1"/>
    <property type="molecule type" value="Genomic_DNA"/>
</dbReference>
<evidence type="ECO:0000313" key="4">
    <source>
        <dbReference type="EMBL" id="MCF6136404.1"/>
    </source>
</evidence>
<accession>A0ABS9GUP6</accession>
<keyword evidence="2" id="KW-0012">Acyltransferase</keyword>
<dbReference type="InterPro" id="IPR051016">
    <property type="entry name" value="Diverse_Substrate_AcTransf"/>
</dbReference>
<evidence type="ECO:0000256" key="1">
    <source>
        <dbReference type="ARBA" id="ARBA00022679"/>
    </source>
</evidence>
<sequence>MEYLLREGQDSDFEKLKPIHKEVHDLHVMGRPDHYKTTEDTLDEKYFRGLINENGGKVYVIELDLRLIGFIFLRLRESPDRTTHVKSTQLFVEDFGVSGSYKGQGLGKLLFDKAVEVAKEMNASRLELGVWEFNQAAIQFYESLGMSTQVRKMELKIK</sequence>
<keyword evidence="5" id="KW-1185">Reference proteome</keyword>
<dbReference type="PANTHER" id="PTHR10545">
    <property type="entry name" value="DIAMINE N-ACETYLTRANSFERASE"/>
    <property type="match status" value="1"/>
</dbReference>